<dbReference type="Pfam" id="PF14265">
    <property type="entry name" value="DUF4355"/>
    <property type="match status" value="1"/>
</dbReference>
<sequence length="209" mass="22866">MFNKDFHLVRLFDADTGAAGGPDNSTLETQGQNQSGESHDAATDEGEEHTELKYTDKDVDKIVAAKREKWEKQQAKQKSEAERLAGMSDDDRAAEERKVLEEKAAGLQAELDKRNMRDTARGLFNAAGLEVTDDDLNLVVTTEADSTKANVGQLIELAKRIRKSAEKDFLSGDPIKRGAGKPAKAGSLGAQLAQKQVQSAANQHKFFEH</sequence>
<accession>A0A0R2MWD1</accession>
<gene>
    <name evidence="2" type="ORF">IV56_GL002081</name>
</gene>
<organism evidence="2 3">
    <name type="scientific">Lacticaseibacillus saniviri JCM 17471 = DSM 24301</name>
    <dbReference type="NCBI Taxonomy" id="1293598"/>
    <lineage>
        <taxon>Bacteria</taxon>
        <taxon>Bacillati</taxon>
        <taxon>Bacillota</taxon>
        <taxon>Bacilli</taxon>
        <taxon>Lactobacillales</taxon>
        <taxon>Lactobacillaceae</taxon>
        <taxon>Lacticaseibacillus</taxon>
    </lineage>
</organism>
<dbReference type="AlphaFoldDB" id="A0A0R2MWD1"/>
<dbReference type="InterPro" id="IPR025580">
    <property type="entry name" value="Gp46"/>
</dbReference>
<feature type="compositionally biased region" description="Polar residues" evidence="1">
    <location>
        <begin position="23"/>
        <end position="36"/>
    </location>
</feature>
<name>A0A0R2MWD1_9LACO</name>
<dbReference type="STRING" id="1293598.IV56_GL002081"/>
<evidence type="ECO:0000313" key="3">
    <source>
        <dbReference type="Proteomes" id="UP000050969"/>
    </source>
</evidence>
<feature type="region of interest" description="Disordered" evidence="1">
    <location>
        <begin position="14"/>
        <end position="97"/>
    </location>
</feature>
<reference evidence="2 3" key="1">
    <citation type="journal article" date="2015" name="Genome Announc.">
        <title>Expanding the biotechnology potential of lactobacilli through comparative genomics of 213 strains and associated genera.</title>
        <authorList>
            <person name="Sun Z."/>
            <person name="Harris H.M."/>
            <person name="McCann A."/>
            <person name="Guo C."/>
            <person name="Argimon S."/>
            <person name="Zhang W."/>
            <person name="Yang X."/>
            <person name="Jeffery I.B."/>
            <person name="Cooney J.C."/>
            <person name="Kagawa T.F."/>
            <person name="Liu W."/>
            <person name="Song Y."/>
            <person name="Salvetti E."/>
            <person name="Wrobel A."/>
            <person name="Rasinkangas P."/>
            <person name="Parkhill J."/>
            <person name="Rea M.C."/>
            <person name="O'Sullivan O."/>
            <person name="Ritari J."/>
            <person name="Douillard F.P."/>
            <person name="Paul Ross R."/>
            <person name="Yang R."/>
            <person name="Briner A.E."/>
            <person name="Felis G.E."/>
            <person name="de Vos W.M."/>
            <person name="Barrangou R."/>
            <person name="Klaenhammer T.R."/>
            <person name="Caufield P.W."/>
            <person name="Cui Y."/>
            <person name="Zhang H."/>
            <person name="O'Toole P.W."/>
        </authorList>
    </citation>
    <scope>NUCLEOTIDE SEQUENCE [LARGE SCALE GENOMIC DNA]</scope>
    <source>
        <strain evidence="2 3">DSM 24301</strain>
    </source>
</reference>
<dbReference type="RefSeq" id="WP_054777843.1">
    <property type="nucleotide sequence ID" value="NZ_BBBX01000020.1"/>
</dbReference>
<evidence type="ECO:0000256" key="1">
    <source>
        <dbReference type="SAM" id="MobiDB-lite"/>
    </source>
</evidence>
<comment type="caution">
    <text evidence="2">The sequence shown here is derived from an EMBL/GenBank/DDBJ whole genome shotgun (WGS) entry which is preliminary data.</text>
</comment>
<keyword evidence="3" id="KW-1185">Reference proteome</keyword>
<evidence type="ECO:0008006" key="4">
    <source>
        <dbReference type="Google" id="ProtNLM"/>
    </source>
</evidence>
<proteinExistence type="predicted"/>
<feature type="compositionally biased region" description="Basic and acidic residues" evidence="1">
    <location>
        <begin position="49"/>
        <end position="97"/>
    </location>
</feature>
<protein>
    <recommendedName>
        <fullName evidence="4">Phage scaffold protein</fullName>
    </recommendedName>
</protein>
<dbReference type="PATRIC" id="fig|1293598.4.peg.2172"/>
<dbReference type="EMBL" id="JQCE01000058">
    <property type="protein sequence ID" value="KRO15891.1"/>
    <property type="molecule type" value="Genomic_DNA"/>
</dbReference>
<evidence type="ECO:0000313" key="2">
    <source>
        <dbReference type="EMBL" id="KRO15891.1"/>
    </source>
</evidence>
<dbReference type="Proteomes" id="UP000050969">
    <property type="component" value="Unassembled WGS sequence"/>
</dbReference>
<feature type="region of interest" description="Disordered" evidence="1">
    <location>
        <begin position="171"/>
        <end position="191"/>
    </location>
</feature>